<dbReference type="OrthoDB" id="1439547at2"/>
<name>A0A5C5YLV0_9BACT</name>
<reference evidence="1 2" key="1">
    <citation type="submission" date="2019-02" db="EMBL/GenBank/DDBJ databases">
        <title>Deep-cultivation of Planctomycetes and their phenomic and genomic characterization uncovers novel biology.</title>
        <authorList>
            <person name="Wiegand S."/>
            <person name="Jogler M."/>
            <person name="Boedeker C."/>
            <person name="Pinto D."/>
            <person name="Vollmers J."/>
            <person name="Rivas-Marin E."/>
            <person name="Kohn T."/>
            <person name="Peeters S.H."/>
            <person name="Heuer A."/>
            <person name="Rast P."/>
            <person name="Oberbeckmann S."/>
            <person name="Bunk B."/>
            <person name="Jeske O."/>
            <person name="Meyerdierks A."/>
            <person name="Storesund J.E."/>
            <person name="Kallscheuer N."/>
            <person name="Luecker S."/>
            <person name="Lage O.M."/>
            <person name="Pohl T."/>
            <person name="Merkel B.J."/>
            <person name="Hornburger P."/>
            <person name="Mueller R.-W."/>
            <person name="Bruemmer F."/>
            <person name="Labrenz M."/>
            <person name="Spormann A.M."/>
            <person name="Op Den Camp H."/>
            <person name="Overmann J."/>
            <person name="Amann R."/>
            <person name="Jetten M.S.M."/>
            <person name="Mascher T."/>
            <person name="Medema M.H."/>
            <person name="Devos D.P."/>
            <person name="Kaster A.-K."/>
            <person name="Ovreas L."/>
            <person name="Rohde M."/>
            <person name="Galperin M.Y."/>
            <person name="Jogler C."/>
        </authorList>
    </citation>
    <scope>NUCLEOTIDE SEQUENCE [LARGE SCALE GENOMIC DNA]</scope>
    <source>
        <strain evidence="1 2">CA13</strain>
    </source>
</reference>
<dbReference type="Proteomes" id="UP000315010">
    <property type="component" value="Unassembled WGS sequence"/>
</dbReference>
<proteinExistence type="predicted"/>
<dbReference type="RefSeq" id="WP_146404793.1">
    <property type="nucleotide sequence ID" value="NZ_SJPJ01000003.1"/>
</dbReference>
<accession>A0A5C5YLV0</accession>
<evidence type="ECO:0000313" key="1">
    <source>
        <dbReference type="EMBL" id="TWT75789.1"/>
    </source>
</evidence>
<keyword evidence="2" id="KW-1185">Reference proteome</keyword>
<dbReference type="EMBL" id="SJPJ01000003">
    <property type="protein sequence ID" value="TWT75789.1"/>
    <property type="molecule type" value="Genomic_DNA"/>
</dbReference>
<organism evidence="1 2">
    <name type="scientific">Novipirellula herctigrandis</name>
    <dbReference type="NCBI Taxonomy" id="2527986"/>
    <lineage>
        <taxon>Bacteria</taxon>
        <taxon>Pseudomonadati</taxon>
        <taxon>Planctomycetota</taxon>
        <taxon>Planctomycetia</taxon>
        <taxon>Pirellulales</taxon>
        <taxon>Pirellulaceae</taxon>
        <taxon>Novipirellula</taxon>
    </lineage>
</organism>
<comment type="caution">
    <text evidence="1">The sequence shown here is derived from an EMBL/GenBank/DDBJ whole genome shotgun (WGS) entry which is preliminary data.</text>
</comment>
<sequence length="214" mass="24190">MTQLYILDDRLLFGSDYGRALVRGCAPRNDDDGLLHILRTGPFVPPVYIGGPGDNLLVSDSFRAILESSALAPFTFRETVYDKTVDVPWHTWDLNADEPESYPASYEPDGYIFDLPHDDAIEASMERIWEVVLDRPPCNVISGDHIADVTAELKTGYGYPQLFYGSQYAPRFPLPIVGPEGMDWFVRHAGEWIGFRKLKLEYKKEVVYPSGPSR</sequence>
<gene>
    <name evidence="1" type="ORF">CA13_73620</name>
</gene>
<evidence type="ECO:0000313" key="2">
    <source>
        <dbReference type="Proteomes" id="UP000315010"/>
    </source>
</evidence>
<protein>
    <submittedName>
        <fullName evidence="1">Uncharacterized protein</fullName>
    </submittedName>
</protein>
<dbReference type="AlphaFoldDB" id="A0A5C5YLV0"/>